<reference evidence="2" key="1">
    <citation type="submission" date="2018-05" db="EMBL/GenBank/DDBJ databases">
        <authorList>
            <person name="Lanie J.A."/>
            <person name="Ng W.-L."/>
            <person name="Kazmierczak K.M."/>
            <person name="Andrzejewski T.M."/>
            <person name="Davidsen T.M."/>
            <person name="Wayne K.J."/>
            <person name="Tettelin H."/>
            <person name="Glass J.I."/>
            <person name="Rusch D."/>
            <person name="Podicherti R."/>
            <person name="Tsui H.-C.T."/>
            <person name="Winkler M.E."/>
        </authorList>
    </citation>
    <scope>NUCLEOTIDE SEQUENCE</scope>
</reference>
<feature type="domain" description="DUF5916" evidence="1">
    <location>
        <begin position="226"/>
        <end position="309"/>
    </location>
</feature>
<dbReference type="InterPro" id="IPR045670">
    <property type="entry name" value="DUF5916"/>
</dbReference>
<gene>
    <name evidence="2" type="ORF">METZ01_LOCUS299451</name>
</gene>
<evidence type="ECO:0000259" key="1">
    <source>
        <dbReference type="Pfam" id="PF19313"/>
    </source>
</evidence>
<feature type="non-terminal residue" evidence="2">
    <location>
        <position position="1"/>
    </location>
</feature>
<dbReference type="Pfam" id="PF19313">
    <property type="entry name" value="DUF5916"/>
    <property type="match status" value="1"/>
</dbReference>
<dbReference type="SUPFAM" id="SSF49344">
    <property type="entry name" value="CBD9-like"/>
    <property type="match status" value="1"/>
</dbReference>
<protein>
    <recommendedName>
        <fullName evidence="1">DUF5916 domain-containing protein</fullName>
    </recommendedName>
</protein>
<name>A0A382MFS1_9ZZZZ</name>
<dbReference type="CDD" id="cd09618">
    <property type="entry name" value="CBM9_like_2"/>
    <property type="match status" value="1"/>
</dbReference>
<accession>A0A382MFS1</accession>
<dbReference type="AlphaFoldDB" id="A0A382MFS1"/>
<evidence type="ECO:0000313" key="2">
    <source>
        <dbReference type="EMBL" id="SVC46597.1"/>
    </source>
</evidence>
<dbReference type="EMBL" id="UINC01092749">
    <property type="protein sequence ID" value="SVC46597.1"/>
    <property type="molecule type" value="Genomic_DNA"/>
</dbReference>
<dbReference type="Gene3D" id="2.60.40.1190">
    <property type="match status" value="1"/>
</dbReference>
<sequence>QGQAADRRLPTGRRTMTAERLRDGEEIQLDGRLDEEVWVRVVPATDFIQQDPDFGGTPTERTEVRIVFTAESLYMGVSAYDSEPDQLFGNTMKRDEFLSADDRFMWTMDTFLDQQTGYFFEMNPSGLMADALLRVGGGSERAWDGIWDAYARKHAQGWTLEIEIPFRTLNFDPDAPAWGINFQRTVRRKNEENVWTGHERNQGLRRMSNAGLLLGITDVTQGHGLDVKPYLASASFDASGGSKPTPREAETDVGMDLFYNFTPSLRGNLTVNTDFGQTEVDQRLVNLTRFPLRFPEKRGFFLDGAPFFDFASRPVQAFGRGRGFRPSGVPRVEPFFSRRIGLGPGGIPQAIDLGAKLTGQAGAQDIGFLQVRTGEDTNSLGEPILG</sequence>
<feature type="non-terminal residue" evidence="2">
    <location>
        <position position="386"/>
    </location>
</feature>
<proteinExistence type="predicted"/>
<organism evidence="2">
    <name type="scientific">marine metagenome</name>
    <dbReference type="NCBI Taxonomy" id="408172"/>
    <lineage>
        <taxon>unclassified sequences</taxon>
        <taxon>metagenomes</taxon>
        <taxon>ecological metagenomes</taxon>
    </lineage>
</organism>